<evidence type="ECO:0000313" key="1">
    <source>
        <dbReference type="EMBL" id="MBC5723613.1"/>
    </source>
</evidence>
<sequence>MEIFNSVRTVPESAKKQINGGRLNGFTDINPMWRIQCLTERFGPCGIGWKYTIEREWMERGANDEVSAFMDIMLYYKQNGEWSDGIPGTGGSSFIAKERNGLYTSDECYKMALTDAIGVAAKALGMGADVYWAAGRSKYDTIPVCALCGKSIKGIRKQDGTIISASDAARKSIEAYGRPICIDCARKEQDRANTMNEAVLEARHGDAGDRR</sequence>
<evidence type="ECO:0000313" key="2">
    <source>
        <dbReference type="Proteomes" id="UP000628736"/>
    </source>
</evidence>
<keyword evidence="2" id="KW-1185">Reference proteome</keyword>
<reference evidence="1" key="1">
    <citation type="submission" date="2020-08" db="EMBL/GenBank/DDBJ databases">
        <title>Genome public.</title>
        <authorList>
            <person name="Liu C."/>
            <person name="Sun Q."/>
        </authorList>
    </citation>
    <scope>NUCLEOTIDE SEQUENCE</scope>
    <source>
        <strain evidence="1">NSJ-23</strain>
    </source>
</reference>
<protein>
    <submittedName>
        <fullName evidence="1">Uncharacterized protein</fullName>
    </submittedName>
</protein>
<dbReference type="EMBL" id="JACOPO010000010">
    <property type="protein sequence ID" value="MBC5723613.1"/>
    <property type="molecule type" value="Genomic_DNA"/>
</dbReference>
<accession>A0A8J6JBR2</accession>
<gene>
    <name evidence="1" type="ORF">H8S11_12420</name>
</gene>
<dbReference type="RefSeq" id="WP_186853334.1">
    <property type="nucleotide sequence ID" value="NZ_JACOPO010000010.1"/>
</dbReference>
<comment type="caution">
    <text evidence="1">The sequence shown here is derived from an EMBL/GenBank/DDBJ whole genome shotgun (WGS) entry which is preliminary data.</text>
</comment>
<dbReference type="AlphaFoldDB" id="A0A8J6JBR2"/>
<organism evidence="1 2">
    <name type="scientific">Flintibacter hominis</name>
    <dbReference type="NCBI Taxonomy" id="2763048"/>
    <lineage>
        <taxon>Bacteria</taxon>
        <taxon>Bacillati</taxon>
        <taxon>Bacillota</taxon>
        <taxon>Clostridia</taxon>
        <taxon>Eubacteriales</taxon>
        <taxon>Flintibacter</taxon>
    </lineage>
</organism>
<dbReference type="Proteomes" id="UP000628736">
    <property type="component" value="Unassembled WGS sequence"/>
</dbReference>
<name>A0A8J6JBR2_9FIRM</name>
<proteinExistence type="predicted"/>